<organism evidence="4">
    <name type="scientific">Angiostrongylus costaricensis</name>
    <name type="common">Nematode worm</name>
    <dbReference type="NCBI Taxonomy" id="334426"/>
    <lineage>
        <taxon>Eukaryota</taxon>
        <taxon>Metazoa</taxon>
        <taxon>Ecdysozoa</taxon>
        <taxon>Nematoda</taxon>
        <taxon>Chromadorea</taxon>
        <taxon>Rhabditida</taxon>
        <taxon>Rhabditina</taxon>
        <taxon>Rhabditomorpha</taxon>
        <taxon>Strongyloidea</taxon>
        <taxon>Metastrongylidae</taxon>
        <taxon>Angiostrongylus</taxon>
    </lineage>
</organism>
<proteinExistence type="predicted"/>
<evidence type="ECO:0000313" key="4">
    <source>
        <dbReference type="WBParaSite" id="ACOC_0001333401-mRNA-1"/>
    </source>
</evidence>
<keyword evidence="3" id="KW-1185">Reference proteome</keyword>
<feature type="transmembrane region" description="Helical" evidence="1">
    <location>
        <begin position="12"/>
        <end position="34"/>
    </location>
</feature>
<dbReference type="OrthoDB" id="10480843at2759"/>
<dbReference type="Proteomes" id="UP000267027">
    <property type="component" value="Unassembled WGS sequence"/>
</dbReference>
<dbReference type="WBParaSite" id="ACOC_0001333401-mRNA-1">
    <property type="protein sequence ID" value="ACOC_0001333401-mRNA-1"/>
    <property type="gene ID" value="ACOC_0001333401"/>
</dbReference>
<sequence length="116" mass="13125">MVKYENPFHDHFFVFYIFFGSILLVLNLQTMLVIRRSKCLWALSAYRLIFFSSAADAVNCGAQVAAVAITFRTPVIHPTLKTTHQICSRRASAPVSLFPDIYAVGNLALRMVLPRF</sequence>
<protein>
    <submittedName>
        <fullName evidence="4">7TM_GPCR_Srx domain-containing protein</fullName>
    </submittedName>
</protein>
<keyword evidence="1" id="KW-0472">Membrane</keyword>
<keyword evidence="1" id="KW-1133">Transmembrane helix</keyword>
<evidence type="ECO:0000256" key="1">
    <source>
        <dbReference type="SAM" id="Phobius"/>
    </source>
</evidence>
<dbReference type="AlphaFoldDB" id="A0A0R3Q2N6"/>
<evidence type="ECO:0000313" key="3">
    <source>
        <dbReference type="Proteomes" id="UP000267027"/>
    </source>
</evidence>
<dbReference type="EMBL" id="UYYA01005847">
    <property type="protein sequence ID" value="VDM64920.1"/>
    <property type="molecule type" value="Genomic_DNA"/>
</dbReference>
<name>A0A0R3Q2N6_ANGCS</name>
<accession>A0A0R3Q2N6</accession>
<evidence type="ECO:0000313" key="2">
    <source>
        <dbReference type="EMBL" id="VDM64920.1"/>
    </source>
</evidence>
<reference evidence="2 3" key="2">
    <citation type="submission" date="2018-11" db="EMBL/GenBank/DDBJ databases">
        <authorList>
            <consortium name="Pathogen Informatics"/>
        </authorList>
    </citation>
    <scope>NUCLEOTIDE SEQUENCE [LARGE SCALE GENOMIC DNA]</scope>
    <source>
        <strain evidence="2 3">Costa Rica</strain>
    </source>
</reference>
<gene>
    <name evidence="2" type="ORF">ACOC_LOCUS13335</name>
</gene>
<reference evidence="4" key="1">
    <citation type="submission" date="2017-02" db="UniProtKB">
        <authorList>
            <consortium name="WormBaseParasite"/>
        </authorList>
    </citation>
    <scope>IDENTIFICATION</scope>
</reference>
<keyword evidence="1" id="KW-0812">Transmembrane</keyword>